<feature type="compositionally biased region" description="Basic and acidic residues" evidence="1">
    <location>
        <begin position="475"/>
        <end position="501"/>
    </location>
</feature>
<dbReference type="InterPro" id="IPR016186">
    <property type="entry name" value="C-type_lectin-like/link_sf"/>
</dbReference>
<dbReference type="OrthoDB" id="6337382at2759"/>
<feature type="compositionally biased region" description="Basic and acidic residues" evidence="1">
    <location>
        <begin position="456"/>
        <end position="468"/>
    </location>
</feature>
<name>A0A2G9U637_TELCI</name>
<dbReference type="Gene3D" id="3.10.100.10">
    <property type="entry name" value="Mannose-Binding Protein A, subunit A"/>
    <property type="match status" value="1"/>
</dbReference>
<dbReference type="AlphaFoldDB" id="A0A2G9U637"/>
<sequence>MIPDGPSRDWMYLDGTKYNQSVISWMSGEPFDHTTDGRERCALLRVHARVLDDVDCEASPRNQMPVRFICERSDVRHKEQQLSKNFIWGKLEQLLEYFGFGNSTPSKKVNSTSVVDEDYVDEPDNENGADQADMEKDFDEKLNKKMPTTDIKPPVDEDCEEGASGEKPTTQTPPEAVVRNAIDTEDVDDLSQKPKIPVEREEHIQDFLRTLRTFLSRAEHNDLRKLLDNNPGKSLLEKMKLAIAAANEREFARLKELELMKKHGVDISNVPEPQLIADSEREDLFKKISGVVMEEAEKQGLETATEPSARTTTQETSRSTTDAEETRTSAEPSSTKESSTEEKHEKEADKGADSQSMKDGTEKPEKEDVPSTEEPVKEESTTESKTSAEMPTEAIKTENEDEDDDDDMDEQPASSNNAGEKKSNEEDDDIANSNEVHRSKSHEEPEEEVPSTQVPKENDDDHGVEVGTEKTPQAKRAERLRLAREKKAQLEKAKEVKKAEESSSEEDQHDSTNPLGLPTLPPPPTLAPLPSLETVLD</sequence>
<dbReference type="EMBL" id="KZ349399">
    <property type="protein sequence ID" value="PIO64990.1"/>
    <property type="molecule type" value="Genomic_DNA"/>
</dbReference>
<proteinExistence type="predicted"/>
<feature type="compositionally biased region" description="Low complexity" evidence="1">
    <location>
        <begin position="528"/>
        <end position="537"/>
    </location>
</feature>
<protein>
    <recommendedName>
        <fullName evidence="4">C-type lectin domain-containing protein</fullName>
    </recommendedName>
</protein>
<feature type="compositionally biased region" description="Acidic residues" evidence="1">
    <location>
        <begin position="399"/>
        <end position="410"/>
    </location>
</feature>
<organism evidence="2 3">
    <name type="scientific">Teladorsagia circumcincta</name>
    <name type="common">Brown stomach worm</name>
    <name type="synonym">Ostertagia circumcincta</name>
    <dbReference type="NCBI Taxonomy" id="45464"/>
    <lineage>
        <taxon>Eukaryota</taxon>
        <taxon>Metazoa</taxon>
        <taxon>Ecdysozoa</taxon>
        <taxon>Nematoda</taxon>
        <taxon>Chromadorea</taxon>
        <taxon>Rhabditida</taxon>
        <taxon>Rhabditina</taxon>
        <taxon>Rhabditomorpha</taxon>
        <taxon>Strongyloidea</taxon>
        <taxon>Trichostrongylidae</taxon>
        <taxon>Teladorsagia</taxon>
    </lineage>
</organism>
<feature type="region of interest" description="Disordered" evidence="1">
    <location>
        <begin position="297"/>
        <end position="537"/>
    </location>
</feature>
<feature type="compositionally biased region" description="Basic and acidic residues" evidence="1">
    <location>
        <begin position="359"/>
        <end position="382"/>
    </location>
</feature>
<evidence type="ECO:0008006" key="4">
    <source>
        <dbReference type="Google" id="ProtNLM"/>
    </source>
</evidence>
<accession>A0A2G9U637</accession>
<dbReference type="Proteomes" id="UP000230423">
    <property type="component" value="Unassembled WGS sequence"/>
</dbReference>
<gene>
    <name evidence="2" type="ORF">TELCIR_13360</name>
</gene>
<keyword evidence="3" id="KW-1185">Reference proteome</keyword>
<evidence type="ECO:0000256" key="1">
    <source>
        <dbReference type="SAM" id="MobiDB-lite"/>
    </source>
</evidence>
<feature type="region of interest" description="Disordered" evidence="1">
    <location>
        <begin position="143"/>
        <end position="180"/>
    </location>
</feature>
<evidence type="ECO:0000313" key="2">
    <source>
        <dbReference type="EMBL" id="PIO64990.1"/>
    </source>
</evidence>
<feature type="compositionally biased region" description="Low complexity" evidence="1">
    <location>
        <begin position="310"/>
        <end position="320"/>
    </location>
</feature>
<evidence type="ECO:0000313" key="3">
    <source>
        <dbReference type="Proteomes" id="UP000230423"/>
    </source>
</evidence>
<feature type="non-terminal residue" evidence="2">
    <location>
        <position position="537"/>
    </location>
</feature>
<feature type="compositionally biased region" description="Basic and acidic residues" evidence="1">
    <location>
        <begin position="338"/>
        <end position="352"/>
    </location>
</feature>
<reference evidence="2 3" key="1">
    <citation type="submission" date="2015-09" db="EMBL/GenBank/DDBJ databases">
        <title>Draft genome of the parasitic nematode Teladorsagia circumcincta isolate WARC Sus (inbred).</title>
        <authorList>
            <person name="Mitreva M."/>
        </authorList>
    </citation>
    <scope>NUCLEOTIDE SEQUENCE [LARGE SCALE GENOMIC DNA]</scope>
    <source>
        <strain evidence="2 3">S</strain>
    </source>
</reference>